<organism evidence="2">
    <name type="scientific">marine sediment metagenome</name>
    <dbReference type="NCBI Taxonomy" id="412755"/>
    <lineage>
        <taxon>unclassified sequences</taxon>
        <taxon>metagenomes</taxon>
        <taxon>ecological metagenomes</taxon>
    </lineage>
</organism>
<dbReference type="AlphaFoldDB" id="A0A0F9KS42"/>
<accession>A0A0F9KS42</accession>
<feature type="compositionally biased region" description="Gly residues" evidence="1">
    <location>
        <begin position="157"/>
        <end position="172"/>
    </location>
</feature>
<gene>
    <name evidence="2" type="ORF">LCGC14_1668250</name>
</gene>
<dbReference type="EMBL" id="LAZR01014276">
    <property type="protein sequence ID" value="KKM18185.1"/>
    <property type="molecule type" value="Genomic_DNA"/>
</dbReference>
<protein>
    <submittedName>
        <fullName evidence="2">Uncharacterized protein</fullName>
    </submittedName>
</protein>
<dbReference type="Gene3D" id="1.10.287.1490">
    <property type="match status" value="1"/>
</dbReference>
<feature type="region of interest" description="Disordered" evidence="1">
    <location>
        <begin position="141"/>
        <end position="176"/>
    </location>
</feature>
<evidence type="ECO:0000313" key="2">
    <source>
        <dbReference type="EMBL" id="KKM18185.1"/>
    </source>
</evidence>
<name>A0A0F9KS42_9ZZZZ</name>
<reference evidence="2" key="1">
    <citation type="journal article" date="2015" name="Nature">
        <title>Complex archaea that bridge the gap between prokaryotes and eukaryotes.</title>
        <authorList>
            <person name="Spang A."/>
            <person name="Saw J.H."/>
            <person name="Jorgensen S.L."/>
            <person name="Zaremba-Niedzwiedzka K."/>
            <person name="Martijn J."/>
            <person name="Lind A.E."/>
            <person name="van Eijk R."/>
            <person name="Schleper C."/>
            <person name="Guy L."/>
            <person name="Ettema T.J."/>
        </authorList>
    </citation>
    <scope>NUCLEOTIDE SEQUENCE</scope>
</reference>
<comment type="caution">
    <text evidence="2">The sequence shown here is derived from an EMBL/GenBank/DDBJ whole genome shotgun (WGS) entry which is preliminary data.</text>
</comment>
<sequence>MGALEDALNGLTGNEAALKELATLKGSTTSLGNEVEALKADKLELTNAAGASTTKESELAEDLAQKNARIAELGGQVTEAQSTKEQLTAMTTERDTAKKSLGELEAANVVDIKVRLETFGLSADAMKDKDLVTLKAMEVGATSSRGGTGTGSQLPGSGQGLSGGAGGEGGAGSADLTPLQAAEVQMAGLRANPNGTKAEEKVIS</sequence>
<evidence type="ECO:0000256" key="1">
    <source>
        <dbReference type="SAM" id="MobiDB-lite"/>
    </source>
</evidence>
<proteinExistence type="predicted"/>
<feature type="compositionally biased region" description="Low complexity" evidence="1">
    <location>
        <begin position="141"/>
        <end position="156"/>
    </location>
</feature>